<sequence length="936" mass="106599">MDRLATAKKSLQDLETNNVIAPAWRNKNNIIKGLVDTVLGVTVGAFALLSTHTIYAARKGSSVVAMFYSLQGVIDTVQIFALIVSSVVSSSNKGNIQEEWKQVLLGVIPNVLALNFGSTVIQSLLFLGLLVGIIALFLCYFWSATNNLRLFDVQEGFLSTTSGKSGWGLILASFLLSMLYLPLSTIVTHALIWSDDFWVVPNPYVNATSNPPIVPPLGPSNEFYDPLDFCYTTTMKRNEFNYAPIIVIVSSLAFFFLTIWFPLRLHKLIKQAVPVTDRFTELGVLRSNSDRDRKYQRLLQRDRHPIAFLYLDFRRGWGTYRSFYLYAKLSALIIIAVVSSENCLFRNLSRTGVSIAREAILTAAMLAFFLIQCVRAPFIDPVNNASEWTSRLNYLLTSLVGLGVSINLPGRDILNGPVLYMYHEASGLQLDLSSSSPHVKRRIWQETISTIFLTTPDCKIPEDQLMSYFEARNAEYPPYLLDFKGSPAERHVENLKILREVGPRIYADGLELFEDDSNSRCFQERIQQEFVGPDMHWIGPEGRSGSVNSRFGTAWWIPFPPTLVMRYDDGVSTVLNRAEQFRAYVNSNMDKDIQRKRYIRLALRALDGQIVDWPYEYRVPIGKHANCCCGRRYQARSVVKFKSCVFAIKRKGRLIWRDLDLGSGFDIELTYATNVKVSKDALGLNDEWDLSPTLARFLALNQSLISKRLPFIEQVIHDFRDYHLEECYERFLVATSSSVATWWYIFWDDIWRRNYDTIKNINIHKQDFDPHYPTSIAYRPLPRPALETFLAQRGLYKAEPTSREFFNAGFLNKMYFRLNEIVFHNSSRAMVFHFGEGSSELHLSAIDALAHARSSSLGTGGGTDHDDSSIRARPNYRWEGILEDPLLKDKEKEGSWGWIAKVGVWFGLTPLWRTGTISRGLALDVKLEDGKYMIIG</sequence>
<name>A0A4S4LGX3_9AGAM</name>
<dbReference type="OrthoDB" id="10261361at2759"/>
<gene>
    <name evidence="2" type="ORF">EW145_g801</name>
</gene>
<evidence type="ECO:0000313" key="3">
    <source>
        <dbReference type="Proteomes" id="UP000308199"/>
    </source>
</evidence>
<keyword evidence="1" id="KW-1133">Transmembrane helix</keyword>
<feature type="transmembrane region" description="Helical" evidence="1">
    <location>
        <begin position="34"/>
        <end position="55"/>
    </location>
</feature>
<feature type="transmembrane region" description="Helical" evidence="1">
    <location>
        <begin position="124"/>
        <end position="145"/>
    </location>
</feature>
<evidence type="ECO:0000256" key="1">
    <source>
        <dbReference type="SAM" id="Phobius"/>
    </source>
</evidence>
<dbReference type="EMBL" id="SGPK01000018">
    <property type="protein sequence ID" value="THH11204.1"/>
    <property type="molecule type" value="Genomic_DNA"/>
</dbReference>
<feature type="transmembrane region" description="Helical" evidence="1">
    <location>
        <begin position="242"/>
        <end position="263"/>
    </location>
</feature>
<dbReference type="AlphaFoldDB" id="A0A4S4LGX3"/>
<reference evidence="2 3" key="1">
    <citation type="submission" date="2019-02" db="EMBL/GenBank/DDBJ databases">
        <title>Genome sequencing of the rare red list fungi Phellinidium pouzarii.</title>
        <authorList>
            <person name="Buettner E."/>
            <person name="Kellner H."/>
        </authorList>
    </citation>
    <scope>NUCLEOTIDE SEQUENCE [LARGE SCALE GENOMIC DNA]</scope>
    <source>
        <strain evidence="2 3">DSM 108285</strain>
    </source>
</reference>
<protein>
    <submittedName>
        <fullName evidence="2">Uncharacterized protein</fullName>
    </submittedName>
</protein>
<keyword evidence="1" id="KW-0472">Membrane</keyword>
<organism evidence="2 3">
    <name type="scientific">Phellinidium pouzarii</name>
    <dbReference type="NCBI Taxonomy" id="167371"/>
    <lineage>
        <taxon>Eukaryota</taxon>
        <taxon>Fungi</taxon>
        <taxon>Dikarya</taxon>
        <taxon>Basidiomycota</taxon>
        <taxon>Agaricomycotina</taxon>
        <taxon>Agaricomycetes</taxon>
        <taxon>Hymenochaetales</taxon>
        <taxon>Hymenochaetaceae</taxon>
        <taxon>Phellinidium</taxon>
    </lineage>
</organism>
<feature type="transmembrane region" description="Helical" evidence="1">
    <location>
        <begin position="67"/>
        <end position="88"/>
    </location>
</feature>
<keyword evidence="3" id="KW-1185">Reference proteome</keyword>
<feature type="transmembrane region" description="Helical" evidence="1">
    <location>
        <begin position="166"/>
        <end position="192"/>
    </location>
</feature>
<keyword evidence="1" id="KW-0812">Transmembrane</keyword>
<comment type="caution">
    <text evidence="2">The sequence shown here is derived from an EMBL/GenBank/DDBJ whole genome shotgun (WGS) entry which is preliminary data.</text>
</comment>
<evidence type="ECO:0000313" key="2">
    <source>
        <dbReference type="EMBL" id="THH11204.1"/>
    </source>
</evidence>
<proteinExistence type="predicted"/>
<accession>A0A4S4LGX3</accession>
<dbReference type="Proteomes" id="UP000308199">
    <property type="component" value="Unassembled WGS sequence"/>
</dbReference>